<dbReference type="PANTHER" id="PTHR43156">
    <property type="entry name" value="STAGE II SPORULATION PROTEIN E-RELATED"/>
    <property type="match status" value="1"/>
</dbReference>
<dbReference type="RefSeq" id="WP_089681500.1">
    <property type="nucleotide sequence ID" value="NZ_FNFO01000003.1"/>
</dbReference>
<dbReference type="Gene3D" id="3.60.40.10">
    <property type="entry name" value="PPM-type phosphatase domain"/>
    <property type="match status" value="1"/>
</dbReference>
<dbReference type="InterPro" id="IPR052016">
    <property type="entry name" value="Bact_Sigma-Reg"/>
</dbReference>
<dbReference type="Proteomes" id="UP000198510">
    <property type="component" value="Unassembled WGS sequence"/>
</dbReference>
<dbReference type="InterPro" id="IPR001932">
    <property type="entry name" value="PPM-type_phosphatase-like_dom"/>
</dbReference>
<dbReference type="Pfam" id="PF05227">
    <property type="entry name" value="CHASE3"/>
    <property type="match status" value="1"/>
</dbReference>
<dbReference type="PANTHER" id="PTHR43156:SF2">
    <property type="entry name" value="STAGE II SPORULATION PROTEIN E"/>
    <property type="match status" value="1"/>
</dbReference>
<evidence type="ECO:0000259" key="4">
    <source>
        <dbReference type="SMART" id="SM00331"/>
    </source>
</evidence>
<keyword evidence="3" id="KW-1133">Transmembrane helix</keyword>
<keyword evidence="3" id="KW-0472">Membrane</keyword>
<evidence type="ECO:0000313" key="5">
    <source>
        <dbReference type="EMBL" id="SDK76688.1"/>
    </source>
</evidence>
<dbReference type="AlphaFoldDB" id="A0A1G9EKT0"/>
<reference evidence="5 6" key="1">
    <citation type="submission" date="2016-10" db="EMBL/GenBank/DDBJ databases">
        <authorList>
            <person name="de Groot N.N."/>
        </authorList>
    </citation>
    <scope>NUCLEOTIDE SEQUENCE [LARGE SCALE GENOMIC DNA]</scope>
    <source>
        <strain evidence="5 6">DSM 25186</strain>
    </source>
</reference>
<feature type="domain" description="PPM-type phosphatase" evidence="4">
    <location>
        <begin position="302"/>
        <end position="518"/>
    </location>
</feature>
<accession>A0A1G9EKT0</accession>
<feature type="coiled-coil region" evidence="2">
    <location>
        <begin position="238"/>
        <end position="290"/>
    </location>
</feature>
<evidence type="ECO:0000256" key="1">
    <source>
        <dbReference type="ARBA" id="ARBA00022801"/>
    </source>
</evidence>
<dbReference type="OrthoDB" id="9763484at2"/>
<proteinExistence type="predicted"/>
<evidence type="ECO:0000256" key="2">
    <source>
        <dbReference type="SAM" id="Coils"/>
    </source>
</evidence>
<dbReference type="STRING" id="1075417.SAMN05421823_103506"/>
<keyword evidence="1" id="KW-0378">Hydrolase</keyword>
<dbReference type="SMART" id="SM00331">
    <property type="entry name" value="PP2C_SIG"/>
    <property type="match status" value="1"/>
</dbReference>
<evidence type="ECO:0000256" key="3">
    <source>
        <dbReference type="SAM" id="Phobius"/>
    </source>
</evidence>
<keyword evidence="2" id="KW-0175">Coiled coil</keyword>
<dbReference type="GO" id="GO:0016791">
    <property type="term" value="F:phosphatase activity"/>
    <property type="evidence" value="ECO:0007669"/>
    <property type="project" value="TreeGrafter"/>
</dbReference>
<dbReference type="CDD" id="cd19410">
    <property type="entry name" value="HK9-like_sensor"/>
    <property type="match status" value="1"/>
</dbReference>
<feature type="coiled-coil region" evidence="2">
    <location>
        <begin position="97"/>
        <end position="124"/>
    </location>
</feature>
<name>A0A1G9EKT0_9BACT</name>
<protein>
    <submittedName>
        <fullName evidence="5">Sigma-B regulation protein RsbU (Phosphoserine phosphatase)</fullName>
    </submittedName>
</protein>
<feature type="transmembrane region" description="Helical" evidence="3">
    <location>
        <begin position="12"/>
        <end position="30"/>
    </location>
</feature>
<keyword evidence="3" id="KW-0812">Transmembrane</keyword>
<feature type="transmembrane region" description="Helical" evidence="3">
    <location>
        <begin position="187"/>
        <end position="206"/>
    </location>
</feature>
<dbReference type="InterPro" id="IPR007891">
    <property type="entry name" value="CHASE3"/>
</dbReference>
<gene>
    <name evidence="5" type="ORF">SAMN05421823_103506</name>
</gene>
<dbReference type="Pfam" id="PF07228">
    <property type="entry name" value="SpoIIE"/>
    <property type="match status" value="1"/>
</dbReference>
<evidence type="ECO:0000313" key="6">
    <source>
        <dbReference type="Proteomes" id="UP000198510"/>
    </source>
</evidence>
<organism evidence="5 6">
    <name type="scientific">Catalinimonas alkaloidigena</name>
    <dbReference type="NCBI Taxonomy" id="1075417"/>
    <lineage>
        <taxon>Bacteria</taxon>
        <taxon>Pseudomonadati</taxon>
        <taxon>Bacteroidota</taxon>
        <taxon>Cytophagia</taxon>
        <taxon>Cytophagales</taxon>
        <taxon>Catalimonadaceae</taxon>
        <taxon>Catalinimonas</taxon>
    </lineage>
</organism>
<dbReference type="EMBL" id="FNFO01000003">
    <property type="protein sequence ID" value="SDK76688.1"/>
    <property type="molecule type" value="Genomic_DNA"/>
</dbReference>
<keyword evidence="6" id="KW-1185">Reference proteome</keyword>
<sequence length="519" mass="59428">MLKKFFLRRSLVNTIFAAAIFVIALLEYVTHQSFSTWEENTQAVIHTQQVIIQGERLFSLMNEKESAYRGYMITGDSVYLQPTYAHDEDLDTAFVTLDKLTQDNERQQKRLQRVQQLMARKTQLLNDRKERRDTYGLAGLLRGRTGEGYLIMDSLRNEIDSLIVEEHSLLVERDQQMSASEGKAEKFLVIGVVVGLVFLAATFVWLNVQMYQRDRAYDLIEENNNLLEARVSQRTEELSTANQRLKEILAQQEHTQEQLRMRQFELQEAYRAIEAENERKSKELNEARTLQMSMLPMELPPFTCIELDMHMETATEVGGDYYDYSYEEETESVTLAVGDATGHGLKAGIIVATAKSYFQTLAHHYSPASILRRISVGIRNLGLRAMYMGVTVVRYQHHKLSIASSGMPPLFLHRKQQNTTETILLKGLFLGSDLKHSFNEFESEVAPGDLLLIITDGLAELANADGEMLGYERIRQCFHELAASRGPADITDQLRTLGKTWLQRNDIHDDVTVVVVRFR</sequence>
<dbReference type="SUPFAM" id="SSF81606">
    <property type="entry name" value="PP2C-like"/>
    <property type="match status" value="1"/>
</dbReference>
<dbReference type="InterPro" id="IPR036457">
    <property type="entry name" value="PPM-type-like_dom_sf"/>
</dbReference>